<dbReference type="AlphaFoldDB" id="A0A3R7G5N1"/>
<reference evidence="3 4" key="1">
    <citation type="submission" date="2018-07" db="EMBL/GenBank/DDBJ databases">
        <title>Genome sequencing of oomycete isolates from Chile give support for New Zealand origin for Phytophthora kernoviae and make available the first Nothophytophthora sp. genome.</title>
        <authorList>
            <person name="Studholme D.J."/>
            <person name="Sanfuentes E."/>
            <person name="Panda P."/>
            <person name="Hill R."/>
            <person name="Sambles C."/>
            <person name="Grant M."/>
            <person name="Williams N.M."/>
            <person name="Mcdougal R.L."/>
        </authorList>
    </citation>
    <scope>NUCLEOTIDE SEQUENCE [LARGE SCALE GENOMIC DNA]</scope>
    <source>
        <strain evidence="1">Chile2</strain>
        <strain evidence="2">Chile4</strain>
    </source>
</reference>
<dbReference type="EMBL" id="MAYM02000594">
    <property type="protein sequence ID" value="RLN37342.1"/>
    <property type="molecule type" value="Genomic_DNA"/>
</dbReference>
<keyword evidence="3" id="KW-1185">Reference proteome</keyword>
<proteinExistence type="predicted"/>
<evidence type="ECO:0000313" key="1">
    <source>
        <dbReference type="EMBL" id="RLN37342.1"/>
    </source>
</evidence>
<name>A0A3R7G5N1_9STRA</name>
<dbReference type="Gene3D" id="2.40.70.10">
    <property type="entry name" value="Acid Proteases"/>
    <property type="match status" value="1"/>
</dbReference>
<evidence type="ECO:0000313" key="4">
    <source>
        <dbReference type="Proteomes" id="UP000285883"/>
    </source>
</evidence>
<dbReference type="Proteomes" id="UP000285883">
    <property type="component" value="Unassembled WGS sequence"/>
</dbReference>
<gene>
    <name evidence="1" type="ORF">BBI17_008441</name>
    <name evidence="2" type="ORF">BBO99_00008479</name>
</gene>
<accession>A0A3R7G5N1</accession>
<protein>
    <recommendedName>
        <fullName evidence="5">Peptidase A2 domain-containing protein</fullName>
    </recommendedName>
</protein>
<organism evidence="1 4">
    <name type="scientific">Phytophthora kernoviae</name>
    <dbReference type="NCBI Taxonomy" id="325452"/>
    <lineage>
        <taxon>Eukaryota</taxon>
        <taxon>Sar</taxon>
        <taxon>Stramenopiles</taxon>
        <taxon>Oomycota</taxon>
        <taxon>Peronosporomycetes</taxon>
        <taxon>Peronosporales</taxon>
        <taxon>Peronosporaceae</taxon>
        <taxon>Phytophthora</taxon>
    </lineage>
</organism>
<evidence type="ECO:0008006" key="5">
    <source>
        <dbReference type="Google" id="ProtNLM"/>
    </source>
</evidence>
<dbReference type="SUPFAM" id="SSF50630">
    <property type="entry name" value="Acid proteases"/>
    <property type="match status" value="1"/>
</dbReference>
<dbReference type="Proteomes" id="UP000285624">
    <property type="component" value="Unassembled WGS sequence"/>
</dbReference>
<dbReference type="InterPro" id="IPR021109">
    <property type="entry name" value="Peptidase_aspartic_dom_sf"/>
</dbReference>
<evidence type="ECO:0000313" key="2">
    <source>
        <dbReference type="EMBL" id="RLN75227.1"/>
    </source>
</evidence>
<comment type="caution">
    <text evidence="1">The sequence shown here is derived from an EMBL/GenBank/DDBJ whole genome shotgun (WGS) entry which is preliminary data.</text>
</comment>
<dbReference type="EMBL" id="MBDN02000449">
    <property type="protein sequence ID" value="RLN75227.1"/>
    <property type="molecule type" value="Genomic_DNA"/>
</dbReference>
<sequence length="165" mass="18721">MAVEDENSMFHQLLVKKGRVNGTLVKVLLGSGADHNVIRKGLATEVVRCKKAVTERFDDSVTAPQWINEVKASMMLEGIVPVGMLFSEWDLPETYGVILNKPWFSHFNLVIDWRTHEVTLDFGLLNPYGLIEQDEQVFQLKEVQDNSDYDNWHGGDDVLARMTTA</sequence>
<evidence type="ECO:0000313" key="3">
    <source>
        <dbReference type="Proteomes" id="UP000285624"/>
    </source>
</evidence>